<comment type="caution">
    <text evidence="2">The sequence shown here is derived from an EMBL/GenBank/DDBJ whole genome shotgun (WGS) entry which is preliminary data.</text>
</comment>
<evidence type="ECO:0000256" key="1">
    <source>
        <dbReference type="SAM" id="Phobius"/>
    </source>
</evidence>
<dbReference type="RefSeq" id="WP_213235891.1">
    <property type="nucleotide sequence ID" value="NZ_JAHBCL010000007.1"/>
</dbReference>
<keyword evidence="1" id="KW-0812">Transmembrane</keyword>
<feature type="transmembrane region" description="Helical" evidence="1">
    <location>
        <begin position="12"/>
        <end position="29"/>
    </location>
</feature>
<sequence length="55" mass="5908">MKNYRLTKRGKLTAGILGILAVAAIAGGGVYTAGYVFVFCLAALGLSIYEFFFNR</sequence>
<organism evidence="2 3">
    <name type="scientific">Fusibacter paucivorans</name>
    <dbReference type="NCBI Taxonomy" id="76009"/>
    <lineage>
        <taxon>Bacteria</taxon>
        <taxon>Bacillati</taxon>
        <taxon>Bacillota</taxon>
        <taxon>Clostridia</taxon>
        <taxon>Eubacteriales</taxon>
        <taxon>Eubacteriales Family XII. Incertae Sedis</taxon>
        <taxon>Fusibacter</taxon>
    </lineage>
</organism>
<keyword evidence="1" id="KW-0472">Membrane</keyword>
<feature type="transmembrane region" description="Helical" evidence="1">
    <location>
        <begin position="35"/>
        <end position="53"/>
    </location>
</feature>
<accession>A0ABS5PMI4</accession>
<dbReference type="Proteomes" id="UP000746471">
    <property type="component" value="Unassembled WGS sequence"/>
</dbReference>
<protein>
    <recommendedName>
        <fullName evidence="4">Phosphatidate cytidylyltransferase</fullName>
    </recommendedName>
</protein>
<keyword evidence="3" id="KW-1185">Reference proteome</keyword>
<gene>
    <name evidence="2" type="ORF">KHM83_05425</name>
</gene>
<proteinExistence type="predicted"/>
<evidence type="ECO:0000313" key="3">
    <source>
        <dbReference type="Proteomes" id="UP000746471"/>
    </source>
</evidence>
<name>A0ABS5PMI4_9FIRM</name>
<evidence type="ECO:0000313" key="2">
    <source>
        <dbReference type="EMBL" id="MBS7526107.1"/>
    </source>
</evidence>
<evidence type="ECO:0008006" key="4">
    <source>
        <dbReference type="Google" id="ProtNLM"/>
    </source>
</evidence>
<dbReference type="EMBL" id="JAHBCL010000007">
    <property type="protein sequence ID" value="MBS7526107.1"/>
    <property type="molecule type" value="Genomic_DNA"/>
</dbReference>
<reference evidence="2 3" key="1">
    <citation type="submission" date="2021-05" db="EMBL/GenBank/DDBJ databases">
        <title>Fusibacter ferrireducens sp. nov., an anaerobic, sulfur- and Fe-reducing bacterium isolated from the mangrove sediment.</title>
        <authorList>
            <person name="Qiu D."/>
        </authorList>
    </citation>
    <scope>NUCLEOTIDE SEQUENCE [LARGE SCALE GENOMIC DNA]</scope>
    <source>
        <strain evidence="2 3">DSM 12116</strain>
    </source>
</reference>
<keyword evidence="1" id="KW-1133">Transmembrane helix</keyword>